<comment type="caution">
    <text evidence="3">The sequence shown here is derived from an EMBL/GenBank/DDBJ whole genome shotgun (WGS) entry which is preliminary data.</text>
</comment>
<sequence length="325" mass="35794">MLQSIRLEIAIMLLCDGRTEVRKCAIGREKMMTQYPVDMSVSPEVKAFFDEATNTISYIVADPETKACAVIDSVMDIDYAAGRITYDHANAMIAHIQNNNLTLEWLIETHVHADHLSAAPYIQEKLGGKIGIGRKITVIQDVFGKIFNEGTEFQRDGSQFDALFDDGDTYQIGKMTAFAMHTPGHTPACMVHVIGDAAFVGDTLFMPDGGSARADFPGGDAGELYDSIQKVLSLPDEMRLFICHDYGPGGRDIMWQTTVAEEKSNNIHVGGGKTREEFVKFRTERDAQLAVPKLIIPSLQVNMRAGEVPRDDQGNPVLKVPLNGL</sequence>
<accession>A0A6N6JDW5</accession>
<dbReference type="GO" id="GO:0006749">
    <property type="term" value="P:glutathione metabolic process"/>
    <property type="evidence" value="ECO:0007669"/>
    <property type="project" value="InterPro"/>
</dbReference>
<keyword evidence="4" id="KW-1185">Reference proteome</keyword>
<proteinExistence type="predicted"/>
<dbReference type="Pfam" id="PF00753">
    <property type="entry name" value="Lactamase_B"/>
    <property type="match status" value="1"/>
</dbReference>
<dbReference type="SMART" id="SM00849">
    <property type="entry name" value="Lactamase_B"/>
    <property type="match status" value="1"/>
</dbReference>
<dbReference type="SUPFAM" id="SSF56281">
    <property type="entry name" value="Metallo-hydrolase/oxidoreductase"/>
    <property type="match status" value="1"/>
</dbReference>
<dbReference type="InterPro" id="IPR001279">
    <property type="entry name" value="Metallo-B-lactamas"/>
</dbReference>
<dbReference type="GO" id="GO:0070813">
    <property type="term" value="P:hydrogen sulfide metabolic process"/>
    <property type="evidence" value="ECO:0007669"/>
    <property type="project" value="TreeGrafter"/>
</dbReference>
<dbReference type="Proteomes" id="UP000436822">
    <property type="component" value="Unassembled WGS sequence"/>
</dbReference>
<dbReference type="GO" id="GO:0016787">
    <property type="term" value="F:hydrolase activity"/>
    <property type="evidence" value="ECO:0007669"/>
    <property type="project" value="UniProtKB-KW"/>
</dbReference>
<dbReference type="GO" id="GO:0050313">
    <property type="term" value="F:sulfur dioxygenase activity"/>
    <property type="evidence" value="ECO:0007669"/>
    <property type="project" value="InterPro"/>
</dbReference>
<feature type="domain" description="Metallo-beta-lactamase" evidence="2">
    <location>
        <begin position="54"/>
        <end position="244"/>
    </location>
</feature>
<evidence type="ECO:0000256" key="1">
    <source>
        <dbReference type="ARBA" id="ARBA00022723"/>
    </source>
</evidence>
<dbReference type="Gene3D" id="3.60.15.10">
    <property type="entry name" value="Ribonuclease Z/Hydroxyacylglutathione hydrolase-like"/>
    <property type="match status" value="1"/>
</dbReference>
<organism evidence="3 4">
    <name type="scientific">Litoreibacter roseus</name>
    <dbReference type="NCBI Taxonomy" id="2601869"/>
    <lineage>
        <taxon>Bacteria</taxon>
        <taxon>Pseudomonadati</taxon>
        <taxon>Pseudomonadota</taxon>
        <taxon>Alphaproteobacteria</taxon>
        <taxon>Rhodobacterales</taxon>
        <taxon>Roseobacteraceae</taxon>
        <taxon>Litoreibacter</taxon>
    </lineage>
</organism>
<evidence type="ECO:0000313" key="4">
    <source>
        <dbReference type="Proteomes" id="UP000436822"/>
    </source>
</evidence>
<protein>
    <submittedName>
        <fullName evidence="3">MBL fold hydrolase</fullName>
    </submittedName>
</protein>
<evidence type="ECO:0000313" key="3">
    <source>
        <dbReference type="EMBL" id="GFE64157.1"/>
    </source>
</evidence>
<keyword evidence="3" id="KW-0378">Hydrolase</keyword>
<dbReference type="GO" id="GO:0046872">
    <property type="term" value="F:metal ion binding"/>
    <property type="evidence" value="ECO:0007669"/>
    <property type="project" value="UniProtKB-KW"/>
</dbReference>
<dbReference type="PANTHER" id="PTHR43084:SF1">
    <property type="entry name" value="PERSULFIDE DIOXYGENASE ETHE1, MITOCHONDRIAL"/>
    <property type="match status" value="1"/>
</dbReference>
<dbReference type="PANTHER" id="PTHR43084">
    <property type="entry name" value="PERSULFIDE DIOXYGENASE ETHE1"/>
    <property type="match status" value="1"/>
</dbReference>
<keyword evidence="1" id="KW-0479">Metal-binding</keyword>
<dbReference type="InterPro" id="IPR051682">
    <property type="entry name" value="Mito_Persulfide_Diox"/>
</dbReference>
<dbReference type="InterPro" id="IPR036866">
    <property type="entry name" value="RibonucZ/Hydroxyglut_hydro"/>
</dbReference>
<name>A0A6N6JDW5_9RHOB</name>
<dbReference type="InterPro" id="IPR044528">
    <property type="entry name" value="POD-like_MBL-fold"/>
</dbReference>
<evidence type="ECO:0000259" key="2">
    <source>
        <dbReference type="SMART" id="SM00849"/>
    </source>
</evidence>
<reference evidence="3 4" key="1">
    <citation type="submission" date="2019-12" db="EMBL/GenBank/DDBJ databases">
        <title>Litoreibacter badius sp. nov., a novel bacteriochlorophyll a-containing bacterium in the genus Litoreibacter.</title>
        <authorList>
            <person name="Kanamuro M."/>
            <person name="Takabe Y."/>
            <person name="Mori K."/>
            <person name="Takaichi S."/>
            <person name="Hanada S."/>
        </authorList>
    </citation>
    <scope>NUCLEOTIDE SEQUENCE [LARGE SCALE GENOMIC DNA]</scope>
    <source>
        <strain evidence="3 4">K6</strain>
    </source>
</reference>
<dbReference type="EMBL" id="BLJE01000001">
    <property type="protein sequence ID" value="GFE64157.1"/>
    <property type="molecule type" value="Genomic_DNA"/>
</dbReference>
<gene>
    <name evidence="3" type="ORF">KIN_12310</name>
</gene>
<dbReference type="CDD" id="cd07724">
    <property type="entry name" value="POD-like_MBL-fold"/>
    <property type="match status" value="1"/>
</dbReference>
<dbReference type="AlphaFoldDB" id="A0A6N6JDW5"/>